<dbReference type="InterPro" id="IPR003171">
    <property type="entry name" value="Mehydrof_redctse-like"/>
</dbReference>
<dbReference type="GO" id="GO:0071949">
    <property type="term" value="F:FAD binding"/>
    <property type="evidence" value="ECO:0007669"/>
    <property type="project" value="TreeGrafter"/>
</dbReference>
<evidence type="ECO:0000256" key="4">
    <source>
        <dbReference type="ARBA" id="ARBA00022630"/>
    </source>
</evidence>
<comment type="catalytic activity">
    <reaction evidence="8">
        <text>(6S)-5-methyl-5,6,7,8-tetrahydrofolate + NAD(+) = (6R)-5,10-methylene-5,6,7,8-tetrahydrofolate + NADH + H(+)</text>
        <dbReference type="Rhea" id="RHEA:19821"/>
        <dbReference type="ChEBI" id="CHEBI:15378"/>
        <dbReference type="ChEBI" id="CHEBI:15636"/>
        <dbReference type="ChEBI" id="CHEBI:18608"/>
        <dbReference type="ChEBI" id="CHEBI:57540"/>
        <dbReference type="ChEBI" id="CHEBI:57945"/>
        <dbReference type="EC" id="1.5.1.54"/>
    </reaction>
    <physiologicalReaction direction="right-to-left" evidence="8">
        <dbReference type="Rhea" id="RHEA:19823"/>
    </physiologicalReaction>
</comment>
<keyword evidence="11" id="KW-1185">Reference proteome</keyword>
<dbReference type="AlphaFoldDB" id="A0A2U3QIF5"/>
<keyword evidence="4 9" id="KW-0285">Flavoprotein</keyword>
<accession>A0A2U3QIF5</accession>
<dbReference type="UniPathway" id="UPA00193"/>
<evidence type="ECO:0000256" key="2">
    <source>
        <dbReference type="ARBA" id="ARBA00004777"/>
    </source>
</evidence>
<dbReference type="Pfam" id="PF02219">
    <property type="entry name" value="MTHFR"/>
    <property type="match status" value="1"/>
</dbReference>
<dbReference type="Gene3D" id="3.20.20.220">
    <property type="match status" value="1"/>
</dbReference>
<evidence type="ECO:0000256" key="9">
    <source>
        <dbReference type="RuleBase" id="RU003862"/>
    </source>
</evidence>
<gene>
    <name evidence="10" type="primary">metF</name>
    <name evidence="10" type="ORF">NBG4_470002</name>
</gene>
<comment type="similarity">
    <text evidence="3 9">Belongs to the methylenetetrahydrofolate reductase family.</text>
</comment>
<name>A0A2U3QIF5_9BACT</name>
<dbReference type="GO" id="GO:0106312">
    <property type="term" value="F:methylenetetrahydrofolate reductase (NADH) activity"/>
    <property type="evidence" value="ECO:0007669"/>
    <property type="project" value="UniProtKB-EC"/>
</dbReference>
<dbReference type="OrthoDB" id="9803687at2"/>
<keyword evidence="6 9" id="KW-0560">Oxidoreductase</keyword>
<evidence type="ECO:0000313" key="10">
    <source>
        <dbReference type="EMBL" id="SPQ01201.1"/>
    </source>
</evidence>
<dbReference type="PANTHER" id="PTHR45754">
    <property type="entry name" value="METHYLENETETRAHYDROFOLATE REDUCTASE"/>
    <property type="match status" value="1"/>
</dbReference>
<evidence type="ECO:0000256" key="1">
    <source>
        <dbReference type="ARBA" id="ARBA00001974"/>
    </source>
</evidence>
<evidence type="ECO:0000256" key="3">
    <source>
        <dbReference type="ARBA" id="ARBA00006743"/>
    </source>
</evidence>
<dbReference type="PANTHER" id="PTHR45754:SF3">
    <property type="entry name" value="METHYLENETETRAHYDROFOLATE REDUCTASE (NADPH)"/>
    <property type="match status" value="1"/>
</dbReference>
<sequence>MKSGSNLERVILSGKPAVTAELGPPMSADGHEVTKKANILKGFCDAANITDCQTAVVRISSIAAAVLAHREGLEPVMQMTCRDRNRIGIQADLLGAAALGLKNCLCLAGDHQKFSAAGRLKGHPGAKNVYDVDTCQLVGILKKMRDEGKQEGGDPLEVAPKFFIGASWTPMGDPIDFRPMNLLKKVNAGADFIQTQGIYDIELFRSQMDKIRNMGLHERTAILGGIIVPKSAMMLKYMDSSVAGVSVPKALIDRMNKAKEAAGDDKKKARELQEAEGIKLTVELIHQVLETPGIRGVHIQAIEWETAIEGIVKDAGLYPRPIFETE</sequence>
<comment type="pathway">
    <text evidence="7">Amino-acid biosynthesis; L-methionine biosynthesis via de novo pathway.</text>
</comment>
<dbReference type="InterPro" id="IPR029041">
    <property type="entry name" value="FAD-linked_oxidoreductase-like"/>
</dbReference>
<dbReference type="CDD" id="cd00537">
    <property type="entry name" value="MTHFR"/>
    <property type="match status" value="1"/>
</dbReference>
<dbReference type="GO" id="GO:0005829">
    <property type="term" value="C:cytosol"/>
    <property type="evidence" value="ECO:0007669"/>
    <property type="project" value="TreeGrafter"/>
</dbReference>
<dbReference type="GO" id="GO:0009086">
    <property type="term" value="P:methionine biosynthetic process"/>
    <property type="evidence" value="ECO:0007669"/>
    <property type="project" value="TreeGrafter"/>
</dbReference>
<dbReference type="GO" id="GO:0035999">
    <property type="term" value="P:tetrahydrofolate interconversion"/>
    <property type="evidence" value="ECO:0007669"/>
    <property type="project" value="UniProtKB-UniPathway"/>
</dbReference>
<reference evidence="11" key="1">
    <citation type="submission" date="2018-03" db="EMBL/GenBank/DDBJ databases">
        <authorList>
            <person name="Zecchin S."/>
        </authorList>
    </citation>
    <scope>NUCLEOTIDE SEQUENCE [LARGE SCALE GENOMIC DNA]</scope>
</reference>
<proteinExistence type="inferred from homology"/>
<evidence type="ECO:0000313" key="11">
    <source>
        <dbReference type="Proteomes" id="UP000245125"/>
    </source>
</evidence>
<comment type="pathway">
    <text evidence="2 9">One-carbon metabolism; tetrahydrofolate interconversion.</text>
</comment>
<evidence type="ECO:0000256" key="8">
    <source>
        <dbReference type="ARBA" id="ARBA00048628"/>
    </source>
</evidence>
<protein>
    <recommendedName>
        <fullName evidence="9">Methylenetetrahydrofolate reductase</fullName>
    </recommendedName>
</protein>
<dbReference type="EMBL" id="OUUY01000094">
    <property type="protein sequence ID" value="SPQ01201.1"/>
    <property type="molecule type" value="Genomic_DNA"/>
</dbReference>
<dbReference type="Proteomes" id="UP000245125">
    <property type="component" value="Unassembled WGS sequence"/>
</dbReference>
<evidence type="ECO:0000256" key="6">
    <source>
        <dbReference type="ARBA" id="ARBA00023002"/>
    </source>
</evidence>
<comment type="cofactor">
    <cofactor evidence="1 9">
        <name>FAD</name>
        <dbReference type="ChEBI" id="CHEBI:57692"/>
    </cofactor>
</comment>
<dbReference type="SUPFAM" id="SSF51730">
    <property type="entry name" value="FAD-linked oxidoreductase"/>
    <property type="match status" value="1"/>
</dbReference>
<evidence type="ECO:0000256" key="7">
    <source>
        <dbReference type="ARBA" id="ARBA00034478"/>
    </source>
</evidence>
<organism evidence="10 11">
    <name type="scientific">Candidatus Sulfobium mesophilum</name>
    <dbReference type="NCBI Taxonomy" id="2016548"/>
    <lineage>
        <taxon>Bacteria</taxon>
        <taxon>Pseudomonadati</taxon>
        <taxon>Nitrospirota</taxon>
        <taxon>Nitrospiria</taxon>
        <taxon>Nitrospirales</taxon>
        <taxon>Nitrospiraceae</taxon>
        <taxon>Candidatus Sulfobium</taxon>
    </lineage>
</organism>
<keyword evidence="5 9" id="KW-0274">FAD</keyword>
<evidence type="ECO:0000256" key="5">
    <source>
        <dbReference type="ARBA" id="ARBA00022827"/>
    </source>
</evidence>